<evidence type="ECO:0000313" key="3">
    <source>
        <dbReference type="Proteomes" id="UP001500866"/>
    </source>
</evidence>
<gene>
    <name evidence="2" type="ORF">GCM10009001_06710</name>
</gene>
<comment type="caution">
    <text evidence="2">The sequence shown here is derived from an EMBL/GenBank/DDBJ whole genome shotgun (WGS) entry which is preliminary data.</text>
</comment>
<dbReference type="Proteomes" id="UP001500866">
    <property type="component" value="Unassembled WGS sequence"/>
</dbReference>
<dbReference type="RefSeq" id="WP_343810301.1">
    <property type="nucleotide sequence ID" value="NZ_BAAADS010000003.1"/>
</dbReference>
<feature type="domain" description="N-acetyltransferase" evidence="1">
    <location>
        <begin position="1"/>
        <end position="131"/>
    </location>
</feature>
<dbReference type="EMBL" id="BAAADS010000003">
    <property type="protein sequence ID" value="GAA0593240.1"/>
    <property type="molecule type" value="Genomic_DNA"/>
</dbReference>
<dbReference type="InterPro" id="IPR000182">
    <property type="entry name" value="GNAT_dom"/>
</dbReference>
<sequence length="197" mass="23736">MNWYEKLSKYFPVEEMKSKEHMDMLLKEKGDVYYKDEGKYHVLMYAEFDTFIFIDYVYVSSKSRGQGIGHKLIEKLKEHNKPIILEVEPVDYDDTDTGKRLHFYKREGFTHAQYIDYNRRSLATNEETPMEILYWSPNDESEEEIYQRMKQMYEDIHTYKDEEIYGKAYQPVDEVLSYDENRDSNDIFDAIQASEKA</sequence>
<protein>
    <submittedName>
        <fullName evidence="2">GNAT family N-acetyltransferase</fullName>
    </submittedName>
</protein>
<dbReference type="PROSITE" id="PS51186">
    <property type="entry name" value="GNAT"/>
    <property type="match status" value="1"/>
</dbReference>
<proteinExistence type="predicted"/>
<evidence type="ECO:0000259" key="1">
    <source>
        <dbReference type="PROSITE" id="PS51186"/>
    </source>
</evidence>
<dbReference type="InterPro" id="IPR016181">
    <property type="entry name" value="Acyl_CoA_acyltransferase"/>
</dbReference>
<reference evidence="2 3" key="1">
    <citation type="journal article" date="2019" name="Int. J. Syst. Evol. Microbiol.">
        <title>The Global Catalogue of Microorganisms (GCM) 10K type strain sequencing project: providing services to taxonomists for standard genome sequencing and annotation.</title>
        <authorList>
            <consortium name="The Broad Institute Genomics Platform"/>
            <consortium name="The Broad Institute Genome Sequencing Center for Infectious Disease"/>
            <person name="Wu L."/>
            <person name="Ma J."/>
        </authorList>
    </citation>
    <scope>NUCLEOTIDE SEQUENCE [LARGE SCALE GENOMIC DNA]</scope>
    <source>
        <strain evidence="2 3">JCM 15395</strain>
    </source>
</reference>
<dbReference type="CDD" id="cd04301">
    <property type="entry name" value="NAT_SF"/>
    <property type="match status" value="1"/>
</dbReference>
<name>A0ABN1FLC2_9BACI</name>
<dbReference type="SUPFAM" id="SSF55729">
    <property type="entry name" value="Acyl-CoA N-acyltransferases (Nat)"/>
    <property type="match status" value="1"/>
</dbReference>
<keyword evidence="3" id="KW-1185">Reference proteome</keyword>
<accession>A0ABN1FLC2</accession>
<dbReference type="Pfam" id="PF13508">
    <property type="entry name" value="Acetyltransf_7"/>
    <property type="match status" value="1"/>
</dbReference>
<dbReference type="Gene3D" id="3.40.630.30">
    <property type="match status" value="1"/>
</dbReference>
<organism evidence="2 3">
    <name type="scientific">Virgibacillus siamensis</name>
    <dbReference type="NCBI Taxonomy" id="480071"/>
    <lineage>
        <taxon>Bacteria</taxon>
        <taxon>Bacillati</taxon>
        <taxon>Bacillota</taxon>
        <taxon>Bacilli</taxon>
        <taxon>Bacillales</taxon>
        <taxon>Bacillaceae</taxon>
        <taxon>Virgibacillus</taxon>
    </lineage>
</organism>
<evidence type="ECO:0000313" key="2">
    <source>
        <dbReference type="EMBL" id="GAA0593240.1"/>
    </source>
</evidence>